<name>A0A1U7LS23_NEOID</name>
<evidence type="ECO:0000313" key="2">
    <source>
        <dbReference type="EMBL" id="OLL25444.1"/>
    </source>
</evidence>
<accession>A0A1U7LS23</accession>
<feature type="region of interest" description="Disordered" evidence="1">
    <location>
        <begin position="218"/>
        <end position="309"/>
    </location>
</feature>
<sequence>MMSSFPHLNPPNLPRPQLLQHQGSHRAMLTFALQKAQSAVLLDTSHNVAAGIRDVTGSAANRNAAIQLYSEACSILEEVMSNSKQEADKTRDCQVHTYTDRMRYLTTLHPDIDKELPPAPTADSDEDEDESEFLEEFGSIPISLGSDDQLHWKNLQSKSLPNTRSETIFHKRTISNDNYPIRRENASNNLSSLLVNGPSRDEHRRPDLESNMSWLNTIDESSSGQSSPDGYNDGQLSPKTASVLPLRQVKRASTLDVLESDDGENNAITPRSRLNLRPLSISTSTSSHSTQRPPSSPGAPSPQARTQFPLQPVTNTGLLPRLRPQPSHSSLFLARTRNASVPQDHSVLNAPSLVKSNSAGAERSVRPSLLRIRSASAIRNVTPIPFQTSPYEPYPLHDDVPVHSLVFENQPAEFTARPYWLMRSLHKTLQPAGGYLNYRLFVPRAVWTAKSIKLKAVEEKILGCEALIESLNKIGRVGKDDTEGLLDELKSLEGLMESIQNTLGKKLGAGSVGYTRNGQPARKMSQSAKNWKDKFLAKAGASSSWITDSSPAMAKDLLLGKYDGPNAPYMSVLSRLFEAAQILDQIAFHLETDLLPIKTQIRLDITLHHASEFFGGVVCRFVLADLDLLLDKFVKRGTGFLFD</sequence>
<keyword evidence="3" id="KW-1185">Reference proteome</keyword>
<reference evidence="2 3" key="1">
    <citation type="submission" date="2016-04" db="EMBL/GenBank/DDBJ databases">
        <title>Evolutionary innovation and constraint leading to complex multicellularity in the Ascomycota.</title>
        <authorList>
            <person name="Cisse O."/>
            <person name="Nguyen A."/>
            <person name="Hewitt D.A."/>
            <person name="Jedd G."/>
            <person name="Stajich J.E."/>
        </authorList>
    </citation>
    <scope>NUCLEOTIDE SEQUENCE [LARGE SCALE GENOMIC DNA]</scope>
    <source>
        <strain evidence="2 3">DAH-3</strain>
    </source>
</reference>
<dbReference type="PANTHER" id="PTHR37327">
    <property type="entry name" value="CHROMOSOME 1, WHOLE GENOME SHOTGUN SEQUENCE"/>
    <property type="match status" value="1"/>
</dbReference>
<dbReference type="EMBL" id="LXFE01000407">
    <property type="protein sequence ID" value="OLL25444.1"/>
    <property type="molecule type" value="Genomic_DNA"/>
</dbReference>
<feature type="compositionally biased region" description="Acidic residues" evidence="1">
    <location>
        <begin position="123"/>
        <end position="133"/>
    </location>
</feature>
<comment type="caution">
    <text evidence="2">The sequence shown here is derived from an EMBL/GenBank/DDBJ whole genome shotgun (WGS) entry which is preliminary data.</text>
</comment>
<evidence type="ECO:0000256" key="1">
    <source>
        <dbReference type="SAM" id="MobiDB-lite"/>
    </source>
</evidence>
<dbReference type="OrthoDB" id="2245455at2759"/>
<evidence type="ECO:0008006" key="4">
    <source>
        <dbReference type="Google" id="ProtNLM"/>
    </source>
</evidence>
<feature type="region of interest" description="Disordered" evidence="1">
    <location>
        <begin position="111"/>
        <end position="133"/>
    </location>
</feature>
<dbReference type="Proteomes" id="UP000186594">
    <property type="component" value="Unassembled WGS sequence"/>
</dbReference>
<feature type="compositionally biased region" description="Low complexity" evidence="1">
    <location>
        <begin position="280"/>
        <end position="293"/>
    </location>
</feature>
<dbReference type="STRING" id="1198029.A0A1U7LS23"/>
<evidence type="ECO:0000313" key="3">
    <source>
        <dbReference type="Proteomes" id="UP000186594"/>
    </source>
</evidence>
<dbReference type="AlphaFoldDB" id="A0A1U7LS23"/>
<dbReference type="OMA" id="PIRTHEP"/>
<gene>
    <name evidence="2" type="ORF">NEOLI_003787</name>
</gene>
<organism evidence="2 3">
    <name type="scientific">Neolecta irregularis (strain DAH-3)</name>
    <dbReference type="NCBI Taxonomy" id="1198029"/>
    <lineage>
        <taxon>Eukaryota</taxon>
        <taxon>Fungi</taxon>
        <taxon>Dikarya</taxon>
        <taxon>Ascomycota</taxon>
        <taxon>Taphrinomycotina</taxon>
        <taxon>Neolectales</taxon>
        <taxon>Neolectaceae</taxon>
        <taxon>Neolecta</taxon>
    </lineage>
</organism>
<protein>
    <recommendedName>
        <fullName evidence="4">MIT domain-containing protein</fullName>
    </recommendedName>
</protein>
<dbReference type="PANTHER" id="PTHR37327:SF1">
    <property type="entry name" value="MICROTUBULE INTERACTING AND TRANSPORT DOMAIN-CONTAINING PROTEIN"/>
    <property type="match status" value="1"/>
</dbReference>
<proteinExistence type="predicted"/>
<feature type="compositionally biased region" description="Polar residues" evidence="1">
    <location>
        <begin position="218"/>
        <end position="240"/>
    </location>
</feature>